<dbReference type="RefSeq" id="WP_301626811.1">
    <property type="nucleotide sequence ID" value="NZ_BORS01000005.1"/>
</dbReference>
<reference evidence="3" key="1">
    <citation type="submission" date="2021-03" db="EMBL/GenBank/DDBJ databases">
        <title>Antimicrobial resistance genes in bacteria isolated from Japanese honey, and their potential for conferring macrolide and lincosamide resistance in the American foulbrood pathogen Paenibacillus larvae.</title>
        <authorList>
            <person name="Okamoto M."/>
            <person name="Kumagai M."/>
            <person name="Kanamori H."/>
            <person name="Takamatsu D."/>
        </authorList>
    </citation>
    <scope>NUCLEOTIDE SEQUENCE</scope>
    <source>
        <strain evidence="3">J41TS4</strain>
    </source>
</reference>
<dbReference type="InterPro" id="IPR051804">
    <property type="entry name" value="Carb_Metab_Reg_Kinase/Isom"/>
</dbReference>
<dbReference type="SUPFAM" id="SSF51182">
    <property type="entry name" value="RmlC-like cupins"/>
    <property type="match status" value="1"/>
</dbReference>
<dbReference type="EMBL" id="BORS01000005">
    <property type="protein sequence ID" value="GIO42183.1"/>
    <property type="molecule type" value="Genomic_DNA"/>
</dbReference>
<evidence type="ECO:0000313" key="3">
    <source>
        <dbReference type="EMBL" id="GIO42183.1"/>
    </source>
</evidence>
<accession>A0A919Y4F9</accession>
<name>A0A919Y4F9_9BACL</name>
<dbReference type="InterPro" id="IPR011051">
    <property type="entry name" value="RmlC_Cupin_sf"/>
</dbReference>
<keyword evidence="2" id="KW-0862">Zinc</keyword>
<protein>
    <submittedName>
        <fullName evidence="3">Mannose-6-phosphate isomerase</fullName>
    </submittedName>
</protein>
<dbReference type="AlphaFoldDB" id="A0A919Y4F9"/>
<dbReference type="PANTHER" id="PTHR42742:SF3">
    <property type="entry name" value="FRUCTOKINASE"/>
    <property type="match status" value="1"/>
</dbReference>
<dbReference type="GO" id="GO:0046872">
    <property type="term" value="F:metal ion binding"/>
    <property type="evidence" value="ECO:0007669"/>
    <property type="project" value="UniProtKB-KW"/>
</dbReference>
<proteinExistence type="predicted"/>
<organism evidence="3 4">
    <name type="scientific">Paenibacillus apis</name>
    <dbReference type="NCBI Taxonomy" id="1792174"/>
    <lineage>
        <taxon>Bacteria</taxon>
        <taxon>Bacillati</taxon>
        <taxon>Bacillota</taxon>
        <taxon>Bacilli</taxon>
        <taxon>Bacillales</taxon>
        <taxon>Paenibacillaceae</taxon>
        <taxon>Paenibacillus</taxon>
    </lineage>
</organism>
<keyword evidence="3" id="KW-0413">Isomerase</keyword>
<evidence type="ECO:0000256" key="1">
    <source>
        <dbReference type="ARBA" id="ARBA00022723"/>
    </source>
</evidence>
<evidence type="ECO:0000256" key="2">
    <source>
        <dbReference type="ARBA" id="ARBA00022833"/>
    </source>
</evidence>
<dbReference type="CDD" id="cd07010">
    <property type="entry name" value="cupin_PMI_type_I_N_bac"/>
    <property type="match status" value="1"/>
</dbReference>
<keyword evidence="1" id="KW-0479">Metal-binding</keyword>
<dbReference type="Gene3D" id="2.60.120.10">
    <property type="entry name" value="Jelly Rolls"/>
    <property type="match status" value="1"/>
</dbReference>
<dbReference type="PANTHER" id="PTHR42742">
    <property type="entry name" value="TRANSCRIPTIONAL REPRESSOR MPRA"/>
    <property type="match status" value="1"/>
</dbReference>
<dbReference type="Proteomes" id="UP000678895">
    <property type="component" value="Unassembled WGS sequence"/>
</dbReference>
<comment type="caution">
    <text evidence="3">The sequence shown here is derived from an EMBL/GenBank/DDBJ whole genome shotgun (WGS) entry which is preliminary data.</text>
</comment>
<keyword evidence="4" id="KW-1185">Reference proteome</keyword>
<evidence type="ECO:0000313" key="4">
    <source>
        <dbReference type="Proteomes" id="UP000678895"/>
    </source>
</evidence>
<sequence length="576" mass="65794">MKYDFYPAVKVKDEHQVFFRYDVIVQQIIQEVKAKSLNVITIENYPVVDERELLEKLIQPLSPDLVIHSDAVFVDDASFEQMITRNLTSDRVFGVMSNHCMEEFVDSAKLAAVQRQIAGARPGLVLIYGVGASLVTAPDLLIYADLSRWEIQTRYRSGKFPNWKAHNAGEDWLQMAKRGYFFEWQVADRQKKKALPKADYVLDTHKAEPVLLTASSYFKALEEVSRQPFSLVPFFDPGVWGGHWMQETFDFRKEEVNLAWCFNGVPEENSLLLDFGAAAFETPANNLMFFNGEEVLGPRVFGRFGAEFPIRFNFLDTVGGQNLSLQVHPKLTYIQDTFGVPYTQDESYYVLHVEEGAKIYLGFKNGVEKEAVMSALKRAEAGEEPFDDQQFIYQQPISKHDHYLIPAGTIHSSGANSVVLEISSTPNRFTFKLWDWGRVDLDGKPRAVHLNHGEPNLDMRRDEEFVRRELINQFVVVAEGEGWQEERTGLHELEWIETRRHTFSQPVDHLNHQGVNVLNLVEGEEVTIESLDGSFAPFVVHYAQTVILPATIQRYRVTPTGKSAGKTCRTIKAFIR</sequence>
<dbReference type="InterPro" id="IPR014710">
    <property type="entry name" value="RmlC-like_jellyroll"/>
</dbReference>
<dbReference type="GO" id="GO:0016853">
    <property type="term" value="F:isomerase activity"/>
    <property type="evidence" value="ECO:0007669"/>
    <property type="project" value="UniProtKB-KW"/>
</dbReference>
<gene>
    <name evidence="3" type="ORF">J41TS4_19410</name>
</gene>